<evidence type="ECO:0000256" key="2">
    <source>
        <dbReference type="ARBA" id="ARBA00022741"/>
    </source>
</evidence>
<dbReference type="PROSITE" id="PS00108">
    <property type="entry name" value="PROTEIN_KINASE_ST"/>
    <property type="match status" value="1"/>
</dbReference>
<evidence type="ECO:0000256" key="5">
    <source>
        <dbReference type="ARBA" id="ARBA00047899"/>
    </source>
</evidence>
<gene>
    <name evidence="9" type="ORF">DEO72_LG9g3335</name>
</gene>
<reference evidence="9 10" key="1">
    <citation type="submission" date="2019-04" db="EMBL/GenBank/DDBJ databases">
        <title>An improved genome assembly and genetic linkage map for asparagus bean, Vigna unguiculata ssp. sesquipedialis.</title>
        <authorList>
            <person name="Xia Q."/>
            <person name="Zhang R."/>
            <person name="Dong Y."/>
        </authorList>
    </citation>
    <scope>NUCLEOTIDE SEQUENCE [LARGE SCALE GENOMIC DNA]</scope>
    <source>
        <tissue evidence="9">Leaf</tissue>
    </source>
</reference>
<dbReference type="PANTHER" id="PTHR44329:SF228">
    <property type="entry name" value="KINASE-LIKE PROTEIN"/>
    <property type="match status" value="1"/>
</dbReference>
<dbReference type="PROSITE" id="PS50011">
    <property type="entry name" value="PROTEIN_KINASE_DOM"/>
    <property type="match status" value="1"/>
</dbReference>
<dbReference type="SUPFAM" id="SSF56112">
    <property type="entry name" value="Protein kinase-like (PK-like)"/>
    <property type="match status" value="1"/>
</dbReference>
<keyword evidence="2" id="KW-0547">Nucleotide-binding</keyword>
<organism evidence="9 10">
    <name type="scientific">Vigna unguiculata</name>
    <name type="common">Cowpea</name>
    <dbReference type="NCBI Taxonomy" id="3917"/>
    <lineage>
        <taxon>Eukaryota</taxon>
        <taxon>Viridiplantae</taxon>
        <taxon>Streptophyta</taxon>
        <taxon>Embryophyta</taxon>
        <taxon>Tracheophyta</taxon>
        <taxon>Spermatophyta</taxon>
        <taxon>Magnoliopsida</taxon>
        <taxon>eudicotyledons</taxon>
        <taxon>Gunneridae</taxon>
        <taxon>Pentapetalae</taxon>
        <taxon>rosids</taxon>
        <taxon>fabids</taxon>
        <taxon>Fabales</taxon>
        <taxon>Fabaceae</taxon>
        <taxon>Papilionoideae</taxon>
        <taxon>50 kb inversion clade</taxon>
        <taxon>NPAAA clade</taxon>
        <taxon>indigoferoid/millettioid clade</taxon>
        <taxon>Phaseoleae</taxon>
        <taxon>Vigna</taxon>
    </lineage>
</organism>
<keyword evidence="10" id="KW-1185">Reference proteome</keyword>
<dbReference type="EMBL" id="CP039353">
    <property type="protein sequence ID" value="QCE08306.1"/>
    <property type="molecule type" value="Genomic_DNA"/>
</dbReference>
<evidence type="ECO:0000313" key="10">
    <source>
        <dbReference type="Proteomes" id="UP000501690"/>
    </source>
</evidence>
<dbReference type="Gene3D" id="1.10.510.10">
    <property type="entry name" value="Transferase(Phosphotransferase) domain 1"/>
    <property type="match status" value="1"/>
</dbReference>
<dbReference type="InterPro" id="IPR051681">
    <property type="entry name" value="Ser/Thr_Kinases-Pseudokinases"/>
</dbReference>
<protein>
    <recommendedName>
        <fullName evidence="8">Protein kinase domain-containing protein</fullName>
    </recommendedName>
</protein>
<evidence type="ECO:0000313" key="9">
    <source>
        <dbReference type="EMBL" id="QCE08306.1"/>
    </source>
</evidence>
<dbReference type="PRINTS" id="PR00109">
    <property type="entry name" value="TYRKINASE"/>
</dbReference>
<dbReference type="SMART" id="SM00220">
    <property type="entry name" value="S_TKc"/>
    <property type="match status" value="1"/>
</dbReference>
<dbReference type="PANTHER" id="PTHR44329">
    <property type="entry name" value="SERINE/THREONINE-PROTEIN KINASE TNNI3K-RELATED"/>
    <property type="match status" value="1"/>
</dbReference>
<dbReference type="InterPro" id="IPR008271">
    <property type="entry name" value="Ser/Thr_kinase_AS"/>
</dbReference>
<evidence type="ECO:0000256" key="7">
    <source>
        <dbReference type="SAM" id="MobiDB-lite"/>
    </source>
</evidence>
<dbReference type="FunFam" id="3.30.200.20:FF:000034">
    <property type="entry name" value="Kinase suppressor of Ras 1"/>
    <property type="match status" value="1"/>
</dbReference>
<dbReference type="InterPro" id="IPR001245">
    <property type="entry name" value="Ser-Thr/Tyr_kinase_cat_dom"/>
</dbReference>
<dbReference type="InterPro" id="IPR000719">
    <property type="entry name" value="Prot_kinase_dom"/>
</dbReference>
<dbReference type="Proteomes" id="UP000501690">
    <property type="component" value="Linkage Group LG9"/>
</dbReference>
<dbReference type="InterPro" id="IPR011009">
    <property type="entry name" value="Kinase-like_dom_sf"/>
</dbReference>
<dbReference type="GO" id="GO:0004674">
    <property type="term" value="F:protein serine/threonine kinase activity"/>
    <property type="evidence" value="ECO:0007669"/>
    <property type="project" value="UniProtKB-EC"/>
</dbReference>
<dbReference type="GO" id="GO:0005886">
    <property type="term" value="C:plasma membrane"/>
    <property type="evidence" value="ECO:0007669"/>
    <property type="project" value="TreeGrafter"/>
</dbReference>
<keyword evidence="1" id="KW-0808">Transferase</keyword>
<dbReference type="CDD" id="cd13999">
    <property type="entry name" value="STKc_MAP3K-like"/>
    <property type="match status" value="1"/>
</dbReference>
<dbReference type="Pfam" id="PF07714">
    <property type="entry name" value="PK_Tyr_Ser-Thr"/>
    <property type="match status" value="1"/>
</dbReference>
<dbReference type="GO" id="GO:0005524">
    <property type="term" value="F:ATP binding"/>
    <property type="evidence" value="ECO:0007669"/>
    <property type="project" value="UniProtKB-KW"/>
</dbReference>
<feature type="region of interest" description="Disordered" evidence="7">
    <location>
        <begin position="1"/>
        <end position="24"/>
    </location>
</feature>
<evidence type="ECO:0000256" key="6">
    <source>
        <dbReference type="ARBA" id="ARBA00048679"/>
    </source>
</evidence>
<keyword evidence="3" id="KW-0418">Kinase</keyword>
<name>A0A4D6N3I7_VIGUN</name>
<dbReference type="AlphaFoldDB" id="A0A4D6N3I7"/>
<keyword evidence="4" id="KW-0067">ATP-binding</keyword>
<evidence type="ECO:0000256" key="3">
    <source>
        <dbReference type="ARBA" id="ARBA00022777"/>
    </source>
</evidence>
<evidence type="ECO:0000256" key="4">
    <source>
        <dbReference type="ARBA" id="ARBA00022840"/>
    </source>
</evidence>
<evidence type="ECO:0000259" key="8">
    <source>
        <dbReference type="PROSITE" id="PS50011"/>
    </source>
</evidence>
<dbReference type="Gene3D" id="3.30.200.20">
    <property type="entry name" value="Phosphorylase Kinase, domain 1"/>
    <property type="match status" value="1"/>
</dbReference>
<accession>A0A4D6N3I7</accession>
<sequence>MDSESGVSPKMQLESGVLSSKMSSENVSSNKNMIFRADKIDLKRLDAMLEKHLSKLFSKSVAAERPKEAWEIDTAKLDIHYSVANGSYGTVYRGTYDGQDVAVKVLDWGEDGITPATKIASLRTSFWQEVSVWQKLDHPNVTKFLGASLAIPNLMIPSSTICPNSVPSKTGCVIAEFLTGGTLKQYLFRNRLNKLPYQIVIKLALDLARGLSYLHSKKIVHRDIKPDNMLLDANRNLKIADFGVARIEANNQSEMTSETGTYGYMAPEVLNGKPYNRKCDVYSFGICLSEIYSCTTFSNLTLTTVSCSLINKRLRPKIPKNCPSDFANIIRKCWNANPERRPEMHEVVTMLEAIDTRKGGHVKLCRAIVNGFHPTTQRLVHDHLGSLFFQRLGPLATLTT</sequence>
<feature type="domain" description="Protein kinase" evidence="8">
    <location>
        <begin position="77"/>
        <end position="364"/>
    </location>
</feature>
<comment type="catalytic activity">
    <reaction evidence="5">
        <text>L-threonyl-[protein] + ATP = O-phospho-L-threonyl-[protein] + ADP + H(+)</text>
        <dbReference type="Rhea" id="RHEA:46608"/>
        <dbReference type="Rhea" id="RHEA-COMP:11060"/>
        <dbReference type="Rhea" id="RHEA-COMP:11605"/>
        <dbReference type="ChEBI" id="CHEBI:15378"/>
        <dbReference type="ChEBI" id="CHEBI:30013"/>
        <dbReference type="ChEBI" id="CHEBI:30616"/>
        <dbReference type="ChEBI" id="CHEBI:61977"/>
        <dbReference type="ChEBI" id="CHEBI:456216"/>
        <dbReference type="EC" id="2.7.11.1"/>
    </reaction>
</comment>
<proteinExistence type="predicted"/>
<evidence type="ECO:0000256" key="1">
    <source>
        <dbReference type="ARBA" id="ARBA00022679"/>
    </source>
</evidence>
<comment type="catalytic activity">
    <reaction evidence="6">
        <text>L-seryl-[protein] + ATP = O-phospho-L-seryl-[protein] + ADP + H(+)</text>
        <dbReference type="Rhea" id="RHEA:17989"/>
        <dbReference type="Rhea" id="RHEA-COMP:9863"/>
        <dbReference type="Rhea" id="RHEA-COMP:11604"/>
        <dbReference type="ChEBI" id="CHEBI:15378"/>
        <dbReference type="ChEBI" id="CHEBI:29999"/>
        <dbReference type="ChEBI" id="CHEBI:30616"/>
        <dbReference type="ChEBI" id="CHEBI:83421"/>
        <dbReference type="ChEBI" id="CHEBI:456216"/>
        <dbReference type="EC" id="2.7.11.1"/>
    </reaction>
</comment>